<evidence type="ECO:0000313" key="1">
    <source>
        <dbReference type="EMBL" id="EYC01261.1"/>
    </source>
</evidence>
<comment type="caution">
    <text evidence="1">The sequence shown here is derived from an EMBL/GenBank/DDBJ whole genome shotgun (WGS) entry which is preliminary data.</text>
</comment>
<dbReference type="OrthoDB" id="5874082at2759"/>
<dbReference type="EMBL" id="JARK01001444">
    <property type="protein sequence ID" value="EYC01261.1"/>
    <property type="molecule type" value="Genomic_DNA"/>
</dbReference>
<organism evidence="1 2">
    <name type="scientific">Ancylostoma ceylanicum</name>
    <dbReference type="NCBI Taxonomy" id="53326"/>
    <lineage>
        <taxon>Eukaryota</taxon>
        <taxon>Metazoa</taxon>
        <taxon>Ecdysozoa</taxon>
        <taxon>Nematoda</taxon>
        <taxon>Chromadorea</taxon>
        <taxon>Rhabditida</taxon>
        <taxon>Rhabditina</taxon>
        <taxon>Rhabditomorpha</taxon>
        <taxon>Strongyloidea</taxon>
        <taxon>Ancylostomatidae</taxon>
        <taxon>Ancylostomatinae</taxon>
        <taxon>Ancylostoma</taxon>
    </lineage>
</organism>
<keyword evidence="2" id="KW-1185">Reference proteome</keyword>
<dbReference type="Proteomes" id="UP000024635">
    <property type="component" value="Unassembled WGS sequence"/>
</dbReference>
<sequence length="115" mass="12975">MGTLFVNAPTFYTPCLTHIAEKRDDIINIFVSGDKWCPIAIIGVKCPESTWYFTYHCCGELMSQCCMAPSIWDREPHLGPPNSPDFALSEDHLLASFKPYLREKNSKTATKPNFG</sequence>
<evidence type="ECO:0000313" key="2">
    <source>
        <dbReference type="Proteomes" id="UP000024635"/>
    </source>
</evidence>
<accession>A0A016TEX5</accession>
<reference evidence="2" key="1">
    <citation type="journal article" date="2015" name="Nat. Genet.">
        <title>The genome and transcriptome of the zoonotic hookworm Ancylostoma ceylanicum identify infection-specific gene families.</title>
        <authorList>
            <person name="Schwarz E.M."/>
            <person name="Hu Y."/>
            <person name="Antoshechkin I."/>
            <person name="Miller M.M."/>
            <person name="Sternberg P.W."/>
            <person name="Aroian R.V."/>
        </authorList>
    </citation>
    <scope>NUCLEOTIDE SEQUENCE</scope>
    <source>
        <strain evidence="2">HY135</strain>
    </source>
</reference>
<dbReference type="AlphaFoldDB" id="A0A016TEX5"/>
<name>A0A016TEX5_9BILA</name>
<gene>
    <name evidence="1" type="primary">Acey_s0108.g1</name>
    <name evidence="1" type="ORF">Y032_0108g1</name>
</gene>
<proteinExistence type="predicted"/>
<protein>
    <submittedName>
        <fullName evidence="1">Uncharacterized protein</fullName>
    </submittedName>
</protein>